<evidence type="ECO:0000313" key="2">
    <source>
        <dbReference type="Proteomes" id="UP000286415"/>
    </source>
</evidence>
<accession>A0A419PS85</accession>
<dbReference type="Proteomes" id="UP000286415">
    <property type="component" value="Unassembled WGS sequence"/>
</dbReference>
<reference evidence="1 2" key="1">
    <citation type="journal article" date="2018" name="Biotechnol. Adv.">
        <title>Improved genomic resources and new bioinformatic workflow for the carcinogenic parasite Clonorchis sinensis: Biotechnological implications.</title>
        <authorList>
            <person name="Wang D."/>
            <person name="Korhonen P.K."/>
            <person name="Gasser R.B."/>
            <person name="Young N.D."/>
        </authorList>
    </citation>
    <scope>NUCLEOTIDE SEQUENCE [LARGE SCALE GENOMIC DNA]</scope>
    <source>
        <strain evidence="1">Cs-k2</strain>
    </source>
</reference>
<reference evidence="1 2" key="2">
    <citation type="journal article" date="2021" name="Genomics">
        <title>High-quality reference genome for Clonorchis sinensis.</title>
        <authorList>
            <person name="Young N.D."/>
            <person name="Stroehlein A.J."/>
            <person name="Kinkar L."/>
            <person name="Wang T."/>
            <person name="Sohn W.M."/>
            <person name="Chang B.C.H."/>
            <person name="Kaur P."/>
            <person name="Weisz D."/>
            <person name="Dudchenko O."/>
            <person name="Aiden E.L."/>
            <person name="Korhonen P.K."/>
            <person name="Gasser R.B."/>
        </authorList>
    </citation>
    <scope>NUCLEOTIDE SEQUENCE [LARGE SCALE GENOMIC DNA]</scope>
    <source>
        <strain evidence="1">Cs-k2</strain>
    </source>
</reference>
<sequence length="257" mass="29155">IVLTYSTKSPQEKYTLSAESLISLAAVDNIPFNCLLMNIRNGILIRLLKTLRQPTTGFALLGAHQLQTIKQESKTLICISFTKLNIHLLLERVSLNFHGYSLTVTQIQANATKRLHKFRDRSHFSRDAERVYEKTCYSHASSVVSTVTLERSVAGNSSTAHDRFRPSSLGSSGRRSLRVSVNRMFYLNPNWTVFENYTHLQINMFFARGSPGIQMKILFVMFSSSSQTRDSVGFQPQTVRIQFDLRGSFFSNSLKTT</sequence>
<gene>
    <name evidence="1" type="ORF">CSKR_112380</name>
</gene>
<name>A0A419PS85_CLOSI</name>
<feature type="non-terminal residue" evidence="1">
    <location>
        <position position="1"/>
    </location>
</feature>
<dbReference type="InParanoid" id="A0A419PS85"/>
<dbReference type="AlphaFoldDB" id="A0A419PS85"/>
<keyword evidence="2" id="KW-1185">Reference proteome</keyword>
<organism evidence="1 2">
    <name type="scientific">Clonorchis sinensis</name>
    <name type="common">Chinese liver fluke</name>
    <dbReference type="NCBI Taxonomy" id="79923"/>
    <lineage>
        <taxon>Eukaryota</taxon>
        <taxon>Metazoa</taxon>
        <taxon>Spiralia</taxon>
        <taxon>Lophotrochozoa</taxon>
        <taxon>Platyhelminthes</taxon>
        <taxon>Trematoda</taxon>
        <taxon>Digenea</taxon>
        <taxon>Opisthorchiida</taxon>
        <taxon>Opisthorchiata</taxon>
        <taxon>Opisthorchiidae</taxon>
        <taxon>Clonorchis</taxon>
    </lineage>
</organism>
<dbReference type="EMBL" id="NIRI02000010">
    <property type="protein sequence ID" value="KAG5453811.1"/>
    <property type="molecule type" value="Genomic_DNA"/>
</dbReference>
<protein>
    <submittedName>
        <fullName evidence="1">Uncharacterized protein</fullName>
    </submittedName>
</protein>
<comment type="caution">
    <text evidence="1">The sequence shown here is derived from an EMBL/GenBank/DDBJ whole genome shotgun (WGS) entry which is preliminary data.</text>
</comment>
<evidence type="ECO:0000313" key="1">
    <source>
        <dbReference type="EMBL" id="KAG5453811.1"/>
    </source>
</evidence>
<proteinExistence type="predicted"/>